<dbReference type="Proteomes" id="UP000324222">
    <property type="component" value="Unassembled WGS sequence"/>
</dbReference>
<sequence>MQDLSFRRTLCGMWCLMMARVPHERTP</sequence>
<dbReference type="EMBL" id="VSRR010067164">
    <property type="protein sequence ID" value="MPC85047.1"/>
    <property type="molecule type" value="Genomic_DNA"/>
</dbReference>
<accession>A0A5B7IUA7</accession>
<reference evidence="1 2" key="1">
    <citation type="submission" date="2019-05" db="EMBL/GenBank/DDBJ databases">
        <title>Another draft genome of Portunus trituberculatus and its Hox gene families provides insights of decapod evolution.</title>
        <authorList>
            <person name="Jeong J.-H."/>
            <person name="Song I."/>
            <person name="Kim S."/>
            <person name="Choi T."/>
            <person name="Kim D."/>
            <person name="Ryu S."/>
            <person name="Kim W."/>
        </authorList>
    </citation>
    <scope>NUCLEOTIDE SEQUENCE [LARGE SCALE GENOMIC DNA]</scope>
    <source>
        <tissue evidence="1">Muscle</tissue>
    </source>
</reference>
<evidence type="ECO:0000313" key="1">
    <source>
        <dbReference type="EMBL" id="MPC85047.1"/>
    </source>
</evidence>
<dbReference type="AlphaFoldDB" id="A0A5B7IUA7"/>
<gene>
    <name evidence="1" type="ORF">E2C01_079805</name>
</gene>
<protein>
    <submittedName>
        <fullName evidence="1">Uncharacterized protein</fullName>
    </submittedName>
</protein>
<keyword evidence="2" id="KW-1185">Reference proteome</keyword>
<organism evidence="1 2">
    <name type="scientific">Portunus trituberculatus</name>
    <name type="common">Swimming crab</name>
    <name type="synonym">Neptunus trituberculatus</name>
    <dbReference type="NCBI Taxonomy" id="210409"/>
    <lineage>
        <taxon>Eukaryota</taxon>
        <taxon>Metazoa</taxon>
        <taxon>Ecdysozoa</taxon>
        <taxon>Arthropoda</taxon>
        <taxon>Crustacea</taxon>
        <taxon>Multicrustacea</taxon>
        <taxon>Malacostraca</taxon>
        <taxon>Eumalacostraca</taxon>
        <taxon>Eucarida</taxon>
        <taxon>Decapoda</taxon>
        <taxon>Pleocyemata</taxon>
        <taxon>Brachyura</taxon>
        <taxon>Eubrachyura</taxon>
        <taxon>Portunoidea</taxon>
        <taxon>Portunidae</taxon>
        <taxon>Portuninae</taxon>
        <taxon>Portunus</taxon>
    </lineage>
</organism>
<comment type="caution">
    <text evidence="1">The sequence shown here is derived from an EMBL/GenBank/DDBJ whole genome shotgun (WGS) entry which is preliminary data.</text>
</comment>
<evidence type="ECO:0000313" key="2">
    <source>
        <dbReference type="Proteomes" id="UP000324222"/>
    </source>
</evidence>
<name>A0A5B7IUA7_PORTR</name>
<proteinExistence type="predicted"/>